<name>A0A0E0RB08_ORYRU</name>
<evidence type="ECO:0000313" key="1">
    <source>
        <dbReference type="EnsemblPlants" id="ORUFI11G21600.1"/>
    </source>
</evidence>
<reference evidence="1" key="2">
    <citation type="submission" date="2015-06" db="UniProtKB">
        <authorList>
            <consortium name="EnsemblPlants"/>
        </authorList>
    </citation>
    <scope>IDENTIFICATION</scope>
</reference>
<keyword evidence="2" id="KW-1185">Reference proteome</keyword>
<evidence type="ECO:0000313" key="2">
    <source>
        <dbReference type="Proteomes" id="UP000008022"/>
    </source>
</evidence>
<protein>
    <submittedName>
        <fullName evidence="1">Uncharacterized protein</fullName>
    </submittedName>
</protein>
<dbReference type="HOGENOM" id="CLU_2835671_0_0_1"/>
<proteinExistence type="predicted"/>
<dbReference type="AlphaFoldDB" id="A0A0E0RB08"/>
<dbReference type="Proteomes" id="UP000008022">
    <property type="component" value="Unassembled WGS sequence"/>
</dbReference>
<organism evidence="1 2">
    <name type="scientific">Oryza rufipogon</name>
    <name type="common">Brownbeard rice</name>
    <name type="synonym">Asian wild rice</name>
    <dbReference type="NCBI Taxonomy" id="4529"/>
    <lineage>
        <taxon>Eukaryota</taxon>
        <taxon>Viridiplantae</taxon>
        <taxon>Streptophyta</taxon>
        <taxon>Embryophyta</taxon>
        <taxon>Tracheophyta</taxon>
        <taxon>Spermatophyta</taxon>
        <taxon>Magnoliopsida</taxon>
        <taxon>Liliopsida</taxon>
        <taxon>Poales</taxon>
        <taxon>Poaceae</taxon>
        <taxon>BOP clade</taxon>
        <taxon>Oryzoideae</taxon>
        <taxon>Oryzeae</taxon>
        <taxon>Oryzinae</taxon>
        <taxon>Oryza</taxon>
    </lineage>
</organism>
<sequence>MCGADAVRGAGAAGVLRTAAGTGGVPMRKGELFSTPQIFPNYGKLSENTFFQTSNPEEYIGWDPHI</sequence>
<accession>A0A0E0RB08</accession>
<dbReference type="Gramene" id="ORUFI11G21600.1">
    <property type="protein sequence ID" value="ORUFI11G21600.1"/>
    <property type="gene ID" value="ORUFI11G21600"/>
</dbReference>
<dbReference type="EnsemblPlants" id="ORUFI11G21600.1">
    <property type="protein sequence ID" value="ORUFI11G21600.1"/>
    <property type="gene ID" value="ORUFI11G21600"/>
</dbReference>
<reference evidence="2" key="1">
    <citation type="submission" date="2013-06" db="EMBL/GenBank/DDBJ databases">
        <authorList>
            <person name="Zhao Q."/>
        </authorList>
    </citation>
    <scope>NUCLEOTIDE SEQUENCE</scope>
    <source>
        <strain evidence="2">cv. W1943</strain>
    </source>
</reference>